<name>A0A6J7HI60_9ZZZZ</name>
<reference evidence="2" key="1">
    <citation type="submission" date="2020-05" db="EMBL/GenBank/DDBJ databases">
        <authorList>
            <person name="Chiriac C."/>
            <person name="Salcher M."/>
            <person name="Ghai R."/>
            <person name="Kavagutti S V."/>
        </authorList>
    </citation>
    <scope>NUCLEOTIDE SEQUENCE</scope>
</reference>
<evidence type="ECO:0000256" key="1">
    <source>
        <dbReference type="SAM" id="MobiDB-lite"/>
    </source>
</evidence>
<evidence type="ECO:0000313" key="2">
    <source>
        <dbReference type="EMBL" id="CAB4916195.1"/>
    </source>
</evidence>
<dbReference type="EMBL" id="CAFBLX010000319">
    <property type="protein sequence ID" value="CAB4916195.1"/>
    <property type="molecule type" value="Genomic_DNA"/>
</dbReference>
<dbReference type="AlphaFoldDB" id="A0A6J7HI60"/>
<feature type="region of interest" description="Disordered" evidence="1">
    <location>
        <begin position="19"/>
        <end position="64"/>
    </location>
</feature>
<sequence>MINARPAVGVATNWEIGSRNVSTADDGPRSETMSRTAFTVRSPWPKTPSRDTMASSAGKIDRTA</sequence>
<protein>
    <submittedName>
        <fullName evidence="2">Unannotated protein</fullName>
    </submittedName>
</protein>
<organism evidence="2">
    <name type="scientific">freshwater metagenome</name>
    <dbReference type="NCBI Taxonomy" id="449393"/>
    <lineage>
        <taxon>unclassified sequences</taxon>
        <taxon>metagenomes</taxon>
        <taxon>ecological metagenomes</taxon>
    </lineage>
</organism>
<gene>
    <name evidence="2" type="ORF">UFOPK3472_03332</name>
</gene>
<proteinExistence type="predicted"/>
<accession>A0A6J7HI60</accession>